<dbReference type="EMBL" id="LILB01000001">
    <property type="protein sequence ID" value="KOO52503.1"/>
    <property type="molecule type" value="Genomic_DNA"/>
</dbReference>
<dbReference type="SUPFAM" id="SSF51126">
    <property type="entry name" value="Pectin lyase-like"/>
    <property type="match status" value="1"/>
</dbReference>
<accession>A0A0M0LP79</accession>
<dbReference type="InterPro" id="IPR039448">
    <property type="entry name" value="Beta_helix"/>
</dbReference>
<dbReference type="OrthoDB" id="2795933at2"/>
<evidence type="ECO:0000313" key="3">
    <source>
        <dbReference type="EMBL" id="KOO52503.1"/>
    </source>
</evidence>
<gene>
    <name evidence="3" type="ORF">AMD00_08955</name>
</gene>
<keyword evidence="4" id="KW-1185">Reference proteome</keyword>
<keyword evidence="1" id="KW-0732">Signal</keyword>
<dbReference type="InterPro" id="IPR011050">
    <property type="entry name" value="Pectin_lyase_fold/virulence"/>
</dbReference>
<evidence type="ECO:0000256" key="1">
    <source>
        <dbReference type="SAM" id="SignalP"/>
    </source>
</evidence>
<dbReference type="SMART" id="SM00710">
    <property type="entry name" value="PbH1"/>
    <property type="match status" value="5"/>
</dbReference>
<dbReference type="Proteomes" id="UP000036867">
    <property type="component" value="Unassembled WGS sequence"/>
</dbReference>
<dbReference type="GeneID" id="301136235"/>
<protein>
    <recommendedName>
        <fullName evidence="2">Right handed beta helix domain-containing protein</fullName>
    </recommendedName>
</protein>
<evidence type="ECO:0000259" key="2">
    <source>
        <dbReference type="Pfam" id="PF13229"/>
    </source>
</evidence>
<dbReference type="AlphaFoldDB" id="A0A0M0LP79"/>
<dbReference type="Gene3D" id="2.160.20.10">
    <property type="entry name" value="Single-stranded right-handed beta-helix, Pectin lyase-like"/>
    <property type="match status" value="1"/>
</dbReference>
<dbReference type="Pfam" id="PF13229">
    <property type="entry name" value="Beta_helix"/>
    <property type="match status" value="1"/>
</dbReference>
<feature type="chain" id="PRO_5005603457" description="Right handed beta helix domain-containing protein" evidence="1">
    <location>
        <begin position="32"/>
        <end position="404"/>
    </location>
</feature>
<dbReference type="PATRIC" id="fig|263475.3.peg.2251"/>
<name>A0A0M0LP79_9BACL</name>
<dbReference type="STRING" id="263475.AMD00_08955"/>
<dbReference type="InterPro" id="IPR012334">
    <property type="entry name" value="Pectin_lyas_fold"/>
</dbReference>
<evidence type="ECO:0000313" key="4">
    <source>
        <dbReference type="Proteomes" id="UP000036867"/>
    </source>
</evidence>
<organism evidence="3 4">
    <name type="scientific">Viridibacillus arvi</name>
    <dbReference type="NCBI Taxonomy" id="263475"/>
    <lineage>
        <taxon>Bacteria</taxon>
        <taxon>Bacillati</taxon>
        <taxon>Bacillota</taxon>
        <taxon>Bacilli</taxon>
        <taxon>Bacillales</taxon>
        <taxon>Caryophanaceae</taxon>
        <taxon>Viridibacillus</taxon>
    </lineage>
</organism>
<dbReference type="RefSeq" id="WP_053416665.1">
    <property type="nucleotide sequence ID" value="NZ_LILB01000001.1"/>
</dbReference>
<feature type="domain" description="Right handed beta helix" evidence="2">
    <location>
        <begin position="250"/>
        <end position="346"/>
    </location>
</feature>
<comment type="caution">
    <text evidence="3">The sequence shown here is derived from an EMBL/GenBank/DDBJ whole genome shotgun (WGS) entry which is preliminary data.</text>
</comment>
<sequence>MLNVKRISILFGATFLFFSLLLYISTESANAEDKPVYTVTPLSDPINENYMTYSTFTSETMQYYMLRSYLEKLESTGGGTLILNEGTYTVTNALYVPSNVTIEFEDGVRIIKGTDTGSSMKPAKSIFQFVRPSKAKEDDAFGKFKGEKNISLIGRGEVTIDMDYDLSAISIIMGHNQNIVVDNITFLNMYSGHFIEMDASKNVVVKNCTFDGSRNYMGYNKEAINIDTPDAKTSGWSQIWSKFDAQPNFNVVIENNKFNLLDRAVGTHKYSGGKYHDRIIIRNNEISNTRSDAIRVMNWSNSVIENNTITNVNEGNLRGILASGAVNPTFQNNVFTNVSRAMQFIVWQNNGPGEEYETIFNDLSEANKKALAMNNGQNMKEDFIRISNEEFKNYLKPEKVYLKK</sequence>
<feature type="signal peptide" evidence="1">
    <location>
        <begin position="1"/>
        <end position="31"/>
    </location>
</feature>
<dbReference type="InterPro" id="IPR006626">
    <property type="entry name" value="PbH1"/>
</dbReference>
<proteinExistence type="predicted"/>
<reference evidence="4" key="1">
    <citation type="submission" date="2015-08" db="EMBL/GenBank/DDBJ databases">
        <title>Fjat-10028 dsm 16317.</title>
        <authorList>
            <person name="Liu B."/>
            <person name="Wang J."/>
            <person name="Zhu Y."/>
            <person name="Liu G."/>
            <person name="Chen Q."/>
            <person name="Chen Z."/>
            <person name="Lan J."/>
            <person name="Che J."/>
            <person name="Ge C."/>
            <person name="Shi H."/>
            <person name="Pan Z."/>
            <person name="Liu X."/>
        </authorList>
    </citation>
    <scope>NUCLEOTIDE SEQUENCE [LARGE SCALE GENOMIC DNA]</scope>
    <source>
        <strain evidence="4">DSM 16317</strain>
    </source>
</reference>